<proteinExistence type="predicted"/>
<dbReference type="KEGG" id="atl:Athai_55820"/>
<protein>
    <submittedName>
        <fullName evidence="1">Uncharacterized protein</fullName>
    </submittedName>
</protein>
<name>A0A7R7DUH7_9ACTN</name>
<keyword evidence="2" id="KW-1185">Reference proteome</keyword>
<evidence type="ECO:0000313" key="1">
    <source>
        <dbReference type="EMBL" id="BCJ38079.1"/>
    </source>
</evidence>
<dbReference type="EMBL" id="AP023355">
    <property type="protein sequence ID" value="BCJ38079.1"/>
    <property type="molecule type" value="Genomic_DNA"/>
</dbReference>
<evidence type="ECO:0000313" key="2">
    <source>
        <dbReference type="Proteomes" id="UP000611640"/>
    </source>
</evidence>
<dbReference type="AlphaFoldDB" id="A0A7R7DUH7"/>
<reference evidence="1 2" key="1">
    <citation type="submission" date="2020-08" db="EMBL/GenBank/DDBJ databases">
        <title>Whole genome shotgun sequence of Actinocatenispora thailandica NBRC 105041.</title>
        <authorList>
            <person name="Komaki H."/>
            <person name="Tamura T."/>
        </authorList>
    </citation>
    <scope>NUCLEOTIDE SEQUENCE [LARGE SCALE GENOMIC DNA]</scope>
    <source>
        <strain evidence="1 2">NBRC 105041</strain>
    </source>
</reference>
<dbReference type="Proteomes" id="UP000611640">
    <property type="component" value="Chromosome"/>
</dbReference>
<organism evidence="1 2">
    <name type="scientific">Actinocatenispora thailandica</name>
    <dbReference type="NCBI Taxonomy" id="227318"/>
    <lineage>
        <taxon>Bacteria</taxon>
        <taxon>Bacillati</taxon>
        <taxon>Actinomycetota</taxon>
        <taxon>Actinomycetes</taxon>
        <taxon>Micromonosporales</taxon>
        <taxon>Micromonosporaceae</taxon>
        <taxon>Actinocatenispora</taxon>
    </lineage>
</organism>
<sequence length="53" mass="5980">MDELRRVAEAEGVSMKALVHKATIHSLHERRVQTATKRTVDALAEVNKRLAEL</sequence>
<accession>A0A7R7DUH7</accession>
<gene>
    <name evidence="1" type="ORF">Athai_55820</name>
</gene>